<protein>
    <submittedName>
        <fullName evidence="3">Uncharacterized protein</fullName>
    </submittedName>
</protein>
<feature type="coiled-coil region" evidence="1">
    <location>
        <begin position="144"/>
        <end position="278"/>
    </location>
</feature>
<evidence type="ECO:0000256" key="2">
    <source>
        <dbReference type="SAM" id="MobiDB-lite"/>
    </source>
</evidence>
<gene>
    <name evidence="3" type="ORF">EVAR_95684_1</name>
</gene>
<feature type="region of interest" description="Disordered" evidence="2">
    <location>
        <begin position="541"/>
        <end position="593"/>
    </location>
</feature>
<dbReference type="AlphaFoldDB" id="A0A4C1VM35"/>
<feature type="compositionally biased region" description="Basic and acidic residues" evidence="2">
    <location>
        <begin position="1184"/>
        <end position="1195"/>
    </location>
</feature>
<dbReference type="EMBL" id="BGZK01000356">
    <property type="protein sequence ID" value="GBP38934.1"/>
    <property type="molecule type" value="Genomic_DNA"/>
</dbReference>
<evidence type="ECO:0000313" key="3">
    <source>
        <dbReference type="EMBL" id="GBP38934.1"/>
    </source>
</evidence>
<feature type="coiled-coil region" evidence="1">
    <location>
        <begin position="318"/>
        <end position="370"/>
    </location>
</feature>
<dbReference type="Proteomes" id="UP000299102">
    <property type="component" value="Unassembled WGS sequence"/>
</dbReference>
<feature type="region of interest" description="Disordered" evidence="2">
    <location>
        <begin position="1175"/>
        <end position="1227"/>
    </location>
</feature>
<dbReference type="OrthoDB" id="7453798at2759"/>
<evidence type="ECO:0000256" key="1">
    <source>
        <dbReference type="SAM" id="Coils"/>
    </source>
</evidence>
<name>A0A4C1VM35_EUMVA</name>
<sequence length="1227" mass="140340">MPELPDCLSRRYKAVDELITTLSARYDKKVFRDSPSDVYNSEDVGIKLMCDFWNILKENPNCDLTHIVKERLGLNSKSSNLLRGYQCYTTENLKGASCCKITSGPERFEQESTGKKSVDDLSLTKVLCNLKDAASTDRKCNIRINELMDKEKELREQIEMLEQREKDAQELLQQADCMWSCMEDAYKEKIVQKKDRLKEVAAERKKDLESQVENVDKYYKEITEKTNNKLNDMQAVKSDVDSYQKKLKALKADIETVKKNIQYKKQASDNEIKDLEQTIKHENYAKEKKDKEIAECIKGVRDEYKNICKALVQRKLQNSELKSEEQALQAEYDMLTESRNTCKDRCIEKKQSILEEIKKVDKEIAEFKLRCLRCHQNSSTTDIRRFCTDCPRCLEERDCLIKGDTCERDSAKDCICMKVKEKFLNNVFENMYSILETEVDAPSGKSIASAILKSLRKSKNGKLDLETRKKLQSFVLEGVKKDIDLTIVGGAVKTRCEEPCHRWPGGLECNCPKGPDNCICSKKAPLFPGCTLPKGKDMAGRGPYRLSSSCGPDRPMRTSTATYPDTPGISQGTQKRSSSQGKKLELKMGAQSKSGKEKERDCCCFAKNMRAAQCVLGPDSLDATTSGNSGKGPWSPANSTDISETKKGVKAANGKSYLCSKDRKCSNRDRMIEEVLGRHIGFISMGIKYYGTDSNVTQSNSNKPNTVKDLKSTKSHLLDTLYGVNSKPHEYSNTKNKSSLENDDEFVGKSYYLDDMQLEKLKGSIIGETDSESYIVDNTRNINGIKPEDLLKYLTSTATNPVITATSESSDNNARYFKVELENARVHHKEPQALLELTPSKNFMIVLDKEYEKEFKAEITRRVSESTNGVLLRRSHSGTYKITLKKEAEKETDAQCGKLVQSVSGKFKVIIHEKNDRTLLTIKKPQETPVNTSSYILACDKEDCACRQLPSDITNVNKSSSIVGYVEIAKEVFKNDQKTLKKIWVQPNFHLNKSEEEFLPKDNFTRKDFQKKKKQQTNIYDDEEKRNENFNYDPNKNDEKHFTNERYKNNSLYQNIVYHVGVDNTKLYNLSAKTNGQKRVKFNEIKKRNVKKSNKRIVPEQKKMGKGIENIDNHGKEKRKGKEYVYHKNSMMYNDLLVYSSHTLCPPRQHKCTNSMGSIVDKFCSMVNEKTLKKKCRHRPFSPKRLERSHKRDCSGGRPSHRNPSGPVGRQQTDNINNYYHMRNRIG</sequence>
<feature type="compositionally biased region" description="Polar residues" evidence="2">
    <location>
        <begin position="557"/>
        <end position="581"/>
    </location>
</feature>
<comment type="caution">
    <text evidence="3">The sequence shown here is derived from an EMBL/GenBank/DDBJ whole genome shotgun (WGS) entry which is preliminary data.</text>
</comment>
<feature type="region of interest" description="Disordered" evidence="2">
    <location>
        <begin position="624"/>
        <end position="646"/>
    </location>
</feature>
<evidence type="ECO:0000313" key="4">
    <source>
        <dbReference type="Proteomes" id="UP000299102"/>
    </source>
</evidence>
<organism evidence="3 4">
    <name type="scientific">Eumeta variegata</name>
    <name type="common">Bagworm moth</name>
    <name type="synonym">Eumeta japonica</name>
    <dbReference type="NCBI Taxonomy" id="151549"/>
    <lineage>
        <taxon>Eukaryota</taxon>
        <taxon>Metazoa</taxon>
        <taxon>Ecdysozoa</taxon>
        <taxon>Arthropoda</taxon>
        <taxon>Hexapoda</taxon>
        <taxon>Insecta</taxon>
        <taxon>Pterygota</taxon>
        <taxon>Neoptera</taxon>
        <taxon>Endopterygota</taxon>
        <taxon>Lepidoptera</taxon>
        <taxon>Glossata</taxon>
        <taxon>Ditrysia</taxon>
        <taxon>Tineoidea</taxon>
        <taxon>Psychidae</taxon>
        <taxon>Oiketicinae</taxon>
        <taxon>Eumeta</taxon>
    </lineage>
</organism>
<keyword evidence="4" id="KW-1185">Reference proteome</keyword>
<keyword evidence="1" id="KW-0175">Coiled coil</keyword>
<accession>A0A4C1VM35</accession>
<reference evidence="3 4" key="1">
    <citation type="journal article" date="2019" name="Commun. Biol.">
        <title>The bagworm genome reveals a unique fibroin gene that provides high tensile strength.</title>
        <authorList>
            <person name="Kono N."/>
            <person name="Nakamura H."/>
            <person name="Ohtoshi R."/>
            <person name="Tomita M."/>
            <person name="Numata K."/>
            <person name="Arakawa K."/>
        </authorList>
    </citation>
    <scope>NUCLEOTIDE SEQUENCE [LARGE SCALE GENOMIC DNA]</scope>
</reference>
<proteinExistence type="predicted"/>